<proteinExistence type="predicted"/>
<gene>
    <name evidence="1" type="ORF">BBK14_11235</name>
</gene>
<comment type="caution">
    <text evidence="1">The sequence shown here is derived from an EMBL/GenBank/DDBJ whole genome shotgun (WGS) entry which is preliminary data.</text>
</comment>
<accession>A0A1S1R8B9</accession>
<keyword evidence="2" id="KW-1185">Reference proteome</keyword>
<evidence type="ECO:0000313" key="1">
    <source>
        <dbReference type="EMBL" id="OHV42187.1"/>
    </source>
</evidence>
<organism evidence="1 2">
    <name type="scientific">Parafrankia soli</name>
    <dbReference type="NCBI Taxonomy" id="2599596"/>
    <lineage>
        <taxon>Bacteria</taxon>
        <taxon>Bacillati</taxon>
        <taxon>Actinomycetota</taxon>
        <taxon>Actinomycetes</taxon>
        <taxon>Frankiales</taxon>
        <taxon>Frankiaceae</taxon>
        <taxon>Parafrankia</taxon>
    </lineage>
</organism>
<dbReference type="EMBL" id="MAXA01000047">
    <property type="protein sequence ID" value="OHV42187.1"/>
    <property type="molecule type" value="Genomic_DNA"/>
</dbReference>
<reference evidence="2" key="1">
    <citation type="submission" date="2016-07" db="EMBL/GenBank/DDBJ databases">
        <title>Frankia sp. NRRL B-16219 Genome sequencing.</title>
        <authorList>
            <person name="Ghodhbane-Gtari F."/>
            <person name="Swanson E."/>
            <person name="Gueddou A."/>
            <person name="Louati M."/>
            <person name="Nouioui I."/>
            <person name="Hezbri K."/>
            <person name="Abebe-Akele F."/>
            <person name="Simpson S."/>
            <person name="Morris K."/>
            <person name="Thomas K."/>
            <person name="Gtari M."/>
            <person name="Tisa L.S."/>
        </authorList>
    </citation>
    <scope>NUCLEOTIDE SEQUENCE [LARGE SCALE GENOMIC DNA]</scope>
    <source>
        <strain evidence="2">NRRL B-16219</strain>
    </source>
</reference>
<sequence>MVSDPSQVPFDNRPQYVVVGRYSDGSGHSEQVYGPYSEDVAERVAAELDGGAWQRLMWEKVPLVLTPWERC</sequence>
<name>A0A1S1R8B9_9ACTN</name>
<protein>
    <submittedName>
        <fullName evidence="1">Uncharacterized protein</fullName>
    </submittedName>
</protein>
<dbReference type="Proteomes" id="UP000179769">
    <property type="component" value="Unassembled WGS sequence"/>
</dbReference>
<dbReference type="AlphaFoldDB" id="A0A1S1R8B9"/>
<evidence type="ECO:0000313" key="2">
    <source>
        <dbReference type="Proteomes" id="UP000179769"/>
    </source>
</evidence>